<dbReference type="GO" id="GO:0016787">
    <property type="term" value="F:hydrolase activity"/>
    <property type="evidence" value="ECO:0007669"/>
    <property type="project" value="InterPro"/>
</dbReference>
<keyword evidence="2" id="KW-0378">Hydrolase</keyword>
<keyword evidence="2" id="KW-0347">Helicase</keyword>
<organism evidence="2 3">
    <name type="scientific">Candidatus Enterousia avicola</name>
    <dbReference type="NCBI Taxonomy" id="2840787"/>
    <lineage>
        <taxon>Bacteria</taxon>
        <taxon>Pseudomonadati</taxon>
        <taxon>Pseudomonadota</taxon>
        <taxon>Alphaproteobacteria</taxon>
        <taxon>Candidatus Enterousia</taxon>
    </lineage>
</organism>
<reference evidence="2" key="1">
    <citation type="submission" date="2020-10" db="EMBL/GenBank/DDBJ databases">
        <authorList>
            <person name="Gilroy R."/>
        </authorList>
    </citation>
    <scope>NUCLEOTIDE SEQUENCE</scope>
    <source>
        <strain evidence="2">CHK136-897</strain>
    </source>
</reference>
<dbReference type="InterPro" id="IPR027417">
    <property type="entry name" value="P-loop_NTPase"/>
</dbReference>
<dbReference type="EMBL" id="DVNO01000021">
    <property type="protein sequence ID" value="HIU65499.1"/>
    <property type="molecule type" value="Genomic_DNA"/>
</dbReference>
<dbReference type="PANTHER" id="PTHR47396">
    <property type="entry name" value="TYPE I RESTRICTION ENZYME ECOKI R PROTEIN"/>
    <property type="match status" value="1"/>
</dbReference>
<proteinExistence type="predicted"/>
<evidence type="ECO:0000259" key="1">
    <source>
        <dbReference type="Pfam" id="PF04851"/>
    </source>
</evidence>
<reference evidence="2" key="2">
    <citation type="journal article" date="2021" name="PeerJ">
        <title>Extensive microbial diversity within the chicken gut microbiome revealed by metagenomics and culture.</title>
        <authorList>
            <person name="Gilroy R."/>
            <person name="Ravi A."/>
            <person name="Getino M."/>
            <person name="Pursley I."/>
            <person name="Horton D.L."/>
            <person name="Alikhan N.F."/>
            <person name="Baker D."/>
            <person name="Gharbi K."/>
            <person name="Hall N."/>
            <person name="Watson M."/>
            <person name="Adriaenssens E.M."/>
            <person name="Foster-Nyarko E."/>
            <person name="Jarju S."/>
            <person name="Secka A."/>
            <person name="Antonio M."/>
            <person name="Oren A."/>
            <person name="Chaudhuri R.R."/>
            <person name="La Ragione R."/>
            <person name="Hildebrand F."/>
            <person name="Pallen M.J."/>
        </authorList>
    </citation>
    <scope>NUCLEOTIDE SEQUENCE</scope>
    <source>
        <strain evidence="2">CHK136-897</strain>
    </source>
</reference>
<evidence type="ECO:0000313" key="3">
    <source>
        <dbReference type="Proteomes" id="UP000824142"/>
    </source>
</evidence>
<name>A0A9D1MS63_9PROT</name>
<dbReference type="InterPro" id="IPR050742">
    <property type="entry name" value="Helicase_Restrict-Modif_Enz"/>
</dbReference>
<keyword evidence="2" id="KW-0547">Nucleotide-binding</keyword>
<keyword evidence="2" id="KW-0067">ATP-binding</keyword>
<protein>
    <submittedName>
        <fullName evidence="2">DEAD/DEAH box helicase family protein</fullName>
    </submittedName>
</protein>
<dbReference type="GO" id="GO:0004386">
    <property type="term" value="F:helicase activity"/>
    <property type="evidence" value="ECO:0007669"/>
    <property type="project" value="UniProtKB-KW"/>
</dbReference>
<dbReference type="GO" id="GO:0005829">
    <property type="term" value="C:cytosol"/>
    <property type="evidence" value="ECO:0007669"/>
    <property type="project" value="TreeGrafter"/>
</dbReference>
<dbReference type="PANTHER" id="PTHR47396:SF1">
    <property type="entry name" value="ATP-DEPENDENT HELICASE IRC3-RELATED"/>
    <property type="match status" value="1"/>
</dbReference>
<dbReference type="GO" id="GO:0005524">
    <property type="term" value="F:ATP binding"/>
    <property type="evidence" value="ECO:0007669"/>
    <property type="project" value="InterPro"/>
</dbReference>
<comment type="caution">
    <text evidence="2">The sequence shown here is derived from an EMBL/GenBank/DDBJ whole genome shotgun (WGS) entry which is preliminary data.</text>
</comment>
<dbReference type="InterPro" id="IPR006935">
    <property type="entry name" value="Helicase/UvrB_N"/>
</dbReference>
<feature type="domain" description="Helicase/UvrB N-terminal" evidence="1">
    <location>
        <begin position="84"/>
        <end position="350"/>
    </location>
</feature>
<sequence length="979" mass="111950">MIGTRDIPLKFAAELSSIVNAEWESGQFLNAVSPITADLLRYWFEPVFCDVRERNFHDGQRQAILNTIYVHEVLKSKSVSDMYSAIGQIVATPFVDNDFLGITCADKYNLTKYCIKMATGTGKTWVLNALMVWQYLNSKYMPTSADVKYTKNFLLVAPGLIVYERLLDAFLGKETEPGVRNFETSDLKKNEDLFLPEKYRQDIYSFVQNSVADKSEIGHKTTGDGLIAITNWHALVDSDDKNEDNEDDLHINGVDLSDTKNIVNDLLPLTPGISAGNSLDALDDRFLRGGILEYLSGLPDLCVFNDEAHHIHENKTYGVIHEVEWQKSLNVLSNALKSNFIQIDFSATPYDTSGSKKNKVKHYFSHIVVNFELSVAMRTGLVKTFVLDERKEIASLANADIEFRSVRNSSNKVIGLSDGQRLMLRAGLSRLKILEEDFVKHDPTKHPKMMVICEDTNVSPFVCEFLQSEGLAPDDIMQIDSNKKGELKTADWNALKQRLFNLDSQIQPKVVVSVLMLREGFDVNNICVIVPLRSTQEPILLEQVLGRGLRLMWRGRDYDAIKADNRHNIYDLKREPLNYLDTLFVVEHPAFKDFYEDLDNSLVVSETKDRPTDASSVGDMITVGLKNNYADYDMFWPQIIKEREETLNGSIISVDNMQPLSGWNLEQLKKMVPHDNAERFVGTEMQVKTQFGEYKVRGDLFNAKSYNEYLQKMLRAITSNFAKVASNGHRTEMPLMQIDQNLLISAIDKFVRTKLFGQPFDPLQDGNWRVLLLSNTEIIKHTMTELSKAIYEMHNNIDVHDAIIEKRYFSEIKQLIGRENYALDIKKSIYEKTFYPSNKGGLERDFLLACDADAHVERIIKINENKHLFARFRYLRSDGMLATYYPDFILKIGNNIYVVETKGSNMAKNPDVKSKEIGAMDWISKINELAPNNRMDSTWVYSLLTDEMFYNWREKNAGIKEILDFCRLTRGRATGALFE</sequence>
<dbReference type="AlphaFoldDB" id="A0A9D1MS63"/>
<evidence type="ECO:0000313" key="2">
    <source>
        <dbReference type="EMBL" id="HIU65499.1"/>
    </source>
</evidence>
<dbReference type="Gene3D" id="3.40.50.300">
    <property type="entry name" value="P-loop containing nucleotide triphosphate hydrolases"/>
    <property type="match status" value="2"/>
</dbReference>
<dbReference type="Proteomes" id="UP000824142">
    <property type="component" value="Unassembled WGS sequence"/>
</dbReference>
<accession>A0A9D1MS63</accession>
<dbReference type="GO" id="GO:0003677">
    <property type="term" value="F:DNA binding"/>
    <property type="evidence" value="ECO:0007669"/>
    <property type="project" value="InterPro"/>
</dbReference>
<gene>
    <name evidence="2" type="ORF">IAC63_02565</name>
</gene>
<dbReference type="SUPFAM" id="SSF52540">
    <property type="entry name" value="P-loop containing nucleoside triphosphate hydrolases"/>
    <property type="match status" value="2"/>
</dbReference>
<dbReference type="Pfam" id="PF04851">
    <property type="entry name" value="ResIII"/>
    <property type="match status" value="1"/>
</dbReference>